<feature type="region of interest" description="Disordered" evidence="1">
    <location>
        <begin position="249"/>
        <end position="282"/>
    </location>
</feature>
<dbReference type="Pfam" id="PF00443">
    <property type="entry name" value="UCH"/>
    <property type="match status" value="1"/>
</dbReference>
<organism evidence="3 4">
    <name type="scientific">Hymenolepis diminuta</name>
    <name type="common">Rat tapeworm</name>
    <dbReference type="NCBI Taxonomy" id="6216"/>
    <lineage>
        <taxon>Eukaryota</taxon>
        <taxon>Metazoa</taxon>
        <taxon>Spiralia</taxon>
        <taxon>Lophotrochozoa</taxon>
        <taxon>Platyhelminthes</taxon>
        <taxon>Cestoda</taxon>
        <taxon>Eucestoda</taxon>
        <taxon>Cyclophyllidea</taxon>
        <taxon>Hymenolepididae</taxon>
        <taxon>Hymenolepis</taxon>
    </lineage>
</organism>
<sequence>EFQDVNLSVSDCNSIEVALGNHTQVETLAGDNQYFCEVCKGRVDAIKKSKFTGLPPILTLSLSRFYFNPKSMEAGKLDKMCSFPLHLDMTAYLETEQAEPVNYDLFSIVIHVGTSACDGHYHAYIKEPYGYVPTDTKDQTTEKDSFAEQAQTNTNYVSANNNEQWKPSSVPTTPQMRTRSHQYQERENSYDLTSHPIGHLSRNLRGSAESMLGTIRSNNHELQHLPSIQTTFFPTVPNNTFRLTRSRHKSQIASDASLLKTNPSGEALNNDQSGLNDQLSKRKSSAYRRFINGIRTNLKTDRRSTSALNKHSGMKADQNHIEEVLSAGSKSTSRKIS</sequence>
<accession>A0A564YHC0</accession>
<gene>
    <name evidence="3" type="ORF">WMSIL1_LOCUS6817</name>
</gene>
<feature type="non-terminal residue" evidence="3">
    <location>
        <position position="1"/>
    </location>
</feature>
<evidence type="ECO:0000313" key="4">
    <source>
        <dbReference type="Proteomes" id="UP000321570"/>
    </source>
</evidence>
<dbReference type="AlphaFoldDB" id="A0A564YHC0"/>
<keyword evidence="4" id="KW-1185">Reference proteome</keyword>
<dbReference type="EMBL" id="CABIJS010000222">
    <property type="protein sequence ID" value="VUZ46692.1"/>
    <property type="molecule type" value="Genomic_DNA"/>
</dbReference>
<feature type="compositionally biased region" description="Polar residues" evidence="1">
    <location>
        <begin position="159"/>
        <end position="177"/>
    </location>
</feature>
<protein>
    <recommendedName>
        <fullName evidence="2">USP domain-containing protein</fullName>
    </recommendedName>
</protein>
<dbReference type="Proteomes" id="UP000321570">
    <property type="component" value="Unassembled WGS sequence"/>
</dbReference>
<evidence type="ECO:0000259" key="2">
    <source>
        <dbReference type="PROSITE" id="PS50235"/>
    </source>
</evidence>
<dbReference type="GO" id="GO:0004843">
    <property type="term" value="F:cysteine-type deubiquitinase activity"/>
    <property type="evidence" value="ECO:0007669"/>
    <property type="project" value="InterPro"/>
</dbReference>
<feature type="domain" description="USP" evidence="2">
    <location>
        <begin position="1"/>
        <end position="163"/>
    </location>
</feature>
<feature type="region of interest" description="Disordered" evidence="1">
    <location>
        <begin position="159"/>
        <end position="197"/>
    </location>
</feature>
<dbReference type="InterPro" id="IPR050164">
    <property type="entry name" value="Peptidase_C19"/>
</dbReference>
<dbReference type="InterPro" id="IPR018200">
    <property type="entry name" value="USP_CS"/>
</dbReference>
<feature type="region of interest" description="Disordered" evidence="1">
    <location>
        <begin position="301"/>
        <end position="337"/>
    </location>
</feature>
<dbReference type="PANTHER" id="PTHR24006">
    <property type="entry name" value="UBIQUITIN CARBOXYL-TERMINAL HYDROLASE"/>
    <property type="match status" value="1"/>
</dbReference>
<proteinExistence type="predicted"/>
<feature type="compositionally biased region" description="Polar residues" evidence="1">
    <location>
        <begin position="251"/>
        <end position="278"/>
    </location>
</feature>
<dbReference type="GO" id="GO:0005829">
    <property type="term" value="C:cytosol"/>
    <property type="evidence" value="ECO:0007669"/>
    <property type="project" value="TreeGrafter"/>
</dbReference>
<dbReference type="InterPro" id="IPR001394">
    <property type="entry name" value="Peptidase_C19_UCH"/>
</dbReference>
<feature type="non-terminal residue" evidence="3">
    <location>
        <position position="337"/>
    </location>
</feature>
<dbReference type="InterPro" id="IPR038765">
    <property type="entry name" value="Papain-like_cys_pep_sf"/>
</dbReference>
<dbReference type="PROSITE" id="PS50235">
    <property type="entry name" value="USP_3"/>
    <property type="match status" value="1"/>
</dbReference>
<name>A0A564YHC0_HYMDI</name>
<dbReference type="Gene3D" id="3.90.70.10">
    <property type="entry name" value="Cysteine proteinases"/>
    <property type="match status" value="1"/>
</dbReference>
<dbReference type="InterPro" id="IPR028889">
    <property type="entry name" value="USP"/>
</dbReference>
<dbReference type="GO" id="GO:0016579">
    <property type="term" value="P:protein deubiquitination"/>
    <property type="evidence" value="ECO:0007669"/>
    <property type="project" value="InterPro"/>
</dbReference>
<dbReference type="PROSITE" id="PS00973">
    <property type="entry name" value="USP_2"/>
    <property type="match status" value="1"/>
</dbReference>
<evidence type="ECO:0000256" key="1">
    <source>
        <dbReference type="SAM" id="MobiDB-lite"/>
    </source>
</evidence>
<evidence type="ECO:0000313" key="3">
    <source>
        <dbReference type="EMBL" id="VUZ46692.1"/>
    </source>
</evidence>
<dbReference type="GO" id="GO:0005634">
    <property type="term" value="C:nucleus"/>
    <property type="evidence" value="ECO:0007669"/>
    <property type="project" value="TreeGrafter"/>
</dbReference>
<dbReference type="SUPFAM" id="SSF54001">
    <property type="entry name" value="Cysteine proteinases"/>
    <property type="match status" value="1"/>
</dbReference>
<reference evidence="3 4" key="1">
    <citation type="submission" date="2019-07" db="EMBL/GenBank/DDBJ databases">
        <authorList>
            <person name="Jastrzebski P J."/>
            <person name="Paukszto L."/>
            <person name="Jastrzebski P J."/>
        </authorList>
    </citation>
    <scope>NUCLEOTIDE SEQUENCE [LARGE SCALE GENOMIC DNA]</scope>
    <source>
        <strain evidence="3 4">WMS-il1</strain>
    </source>
</reference>
<dbReference type="PANTHER" id="PTHR24006:SF702">
    <property type="entry name" value="UBIQUITIN CARBOXYL-TERMINAL HYDROLASE 47"/>
    <property type="match status" value="1"/>
</dbReference>